<dbReference type="STRING" id="179408.Osc7112_2081"/>
<accession>K9VH65</accession>
<dbReference type="AlphaFoldDB" id="K9VH65"/>
<evidence type="ECO:0000313" key="2">
    <source>
        <dbReference type="Proteomes" id="UP000010478"/>
    </source>
</evidence>
<name>K9VH65_9CYAN</name>
<protein>
    <submittedName>
        <fullName evidence="1">Uncharacterized protein</fullName>
    </submittedName>
</protein>
<dbReference type="HOGENOM" id="CLU_2718455_0_0_3"/>
<gene>
    <name evidence="1" type="ORF">Osc7112_2081</name>
</gene>
<sequence>MTNSGKVRTSHPTQLSVLDAKTRSLHVIWSHTLARDKEKPGFLGKRAPRNDYVLGRELYKILCFFSAYLLNE</sequence>
<dbReference type="Proteomes" id="UP000010478">
    <property type="component" value="Chromosome"/>
</dbReference>
<keyword evidence="2" id="KW-1185">Reference proteome</keyword>
<dbReference type="EMBL" id="CP003614">
    <property type="protein sequence ID" value="AFZ06550.1"/>
    <property type="molecule type" value="Genomic_DNA"/>
</dbReference>
<proteinExistence type="predicted"/>
<organism evidence="1 2">
    <name type="scientific">Phormidium nigroviride PCC 7112</name>
    <dbReference type="NCBI Taxonomy" id="179408"/>
    <lineage>
        <taxon>Bacteria</taxon>
        <taxon>Bacillati</taxon>
        <taxon>Cyanobacteriota</taxon>
        <taxon>Cyanophyceae</taxon>
        <taxon>Oscillatoriophycideae</taxon>
        <taxon>Oscillatoriales</taxon>
        <taxon>Oscillatoriaceae</taxon>
        <taxon>Phormidium</taxon>
    </lineage>
</organism>
<evidence type="ECO:0000313" key="1">
    <source>
        <dbReference type="EMBL" id="AFZ06550.1"/>
    </source>
</evidence>
<dbReference type="KEGG" id="oni:Osc7112_2081"/>
<reference evidence="1 2" key="1">
    <citation type="submission" date="2012-05" db="EMBL/GenBank/DDBJ databases">
        <title>Finished chromosome of genome of Oscillatoria sp. PCC 7112.</title>
        <authorList>
            <consortium name="US DOE Joint Genome Institute"/>
            <person name="Gugger M."/>
            <person name="Coursin T."/>
            <person name="Rippka R."/>
            <person name="Tandeau De Marsac N."/>
            <person name="Huntemann M."/>
            <person name="Wei C.-L."/>
            <person name="Han J."/>
            <person name="Detter J.C."/>
            <person name="Han C."/>
            <person name="Tapia R."/>
            <person name="Davenport K."/>
            <person name="Daligault H."/>
            <person name="Erkkila T."/>
            <person name="Gu W."/>
            <person name="Munk A.C.C."/>
            <person name="Teshima H."/>
            <person name="Xu Y."/>
            <person name="Chain P."/>
            <person name="Chen A."/>
            <person name="Krypides N."/>
            <person name="Mavromatis K."/>
            <person name="Markowitz V."/>
            <person name="Szeto E."/>
            <person name="Ivanova N."/>
            <person name="Mikhailova N."/>
            <person name="Ovchinnikova G."/>
            <person name="Pagani I."/>
            <person name="Pati A."/>
            <person name="Goodwin L."/>
            <person name="Peters L."/>
            <person name="Pitluck S."/>
            <person name="Woyke T."/>
            <person name="Kerfeld C."/>
        </authorList>
    </citation>
    <scope>NUCLEOTIDE SEQUENCE [LARGE SCALE GENOMIC DNA]</scope>
    <source>
        <strain evidence="1 2">PCC 7112</strain>
    </source>
</reference>